<evidence type="ECO:0000313" key="7">
    <source>
        <dbReference type="Proteomes" id="UP000035050"/>
    </source>
</evidence>
<dbReference type="PANTHER" id="PTHR47506:SF7">
    <property type="entry name" value="TRANSCRIPTIONAL REGULATORY PROTEIN"/>
    <property type="match status" value="1"/>
</dbReference>
<evidence type="ECO:0000259" key="5">
    <source>
        <dbReference type="PROSITE" id="PS50977"/>
    </source>
</evidence>
<dbReference type="Pfam" id="PF00440">
    <property type="entry name" value="TetR_N"/>
    <property type="match status" value="1"/>
</dbReference>
<dbReference type="Gene3D" id="1.10.357.10">
    <property type="entry name" value="Tetracycline Repressor, domain 2"/>
    <property type="match status" value="1"/>
</dbReference>
<dbReference type="InterPro" id="IPR001647">
    <property type="entry name" value="HTH_TetR"/>
</dbReference>
<evidence type="ECO:0000256" key="1">
    <source>
        <dbReference type="ARBA" id="ARBA00023015"/>
    </source>
</evidence>
<evidence type="ECO:0000256" key="2">
    <source>
        <dbReference type="ARBA" id="ARBA00023125"/>
    </source>
</evidence>
<evidence type="ECO:0000256" key="4">
    <source>
        <dbReference type="PROSITE-ProRule" id="PRU00335"/>
    </source>
</evidence>
<dbReference type="PANTHER" id="PTHR47506">
    <property type="entry name" value="TRANSCRIPTIONAL REGULATORY PROTEIN"/>
    <property type="match status" value="1"/>
</dbReference>
<protein>
    <submittedName>
        <fullName evidence="6">TetR family transcriptional regulator</fullName>
    </submittedName>
</protein>
<keyword evidence="2 4" id="KW-0238">DNA-binding</keyword>
<dbReference type="GO" id="GO:0003677">
    <property type="term" value="F:DNA binding"/>
    <property type="evidence" value="ECO:0007669"/>
    <property type="project" value="UniProtKB-UniRule"/>
</dbReference>
<name>A0A0E3YCU4_9BURK</name>
<dbReference type="PATRIC" id="fig|573737.6.peg.3158"/>
<dbReference type="OrthoDB" id="5293507at2"/>
<dbReference type="RefSeq" id="WP_046291222.1">
    <property type="nucleotide sequence ID" value="NZ_CP011253.3"/>
</dbReference>
<gene>
    <name evidence="6" type="ORF">MB84_11430</name>
</gene>
<keyword evidence="1" id="KW-0805">Transcription regulation</keyword>
<dbReference type="InterPro" id="IPR009057">
    <property type="entry name" value="Homeodomain-like_sf"/>
</dbReference>
<dbReference type="InterPro" id="IPR011075">
    <property type="entry name" value="TetR_C"/>
</dbReference>
<accession>A0A0E3YCU4</accession>
<dbReference type="HOGENOM" id="CLU_069356_28_4_4"/>
<dbReference type="KEGG" id="pox:MB84_11430"/>
<dbReference type="EMBL" id="CP011253">
    <property type="protein sequence ID" value="AKC69957.1"/>
    <property type="molecule type" value="Genomic_DNA"/>
</dbReference>
<dbReference type="SUPFAM" id="SSF48498">
    <property type="entry name" value="Tetracyclin repressor-like, C-terminal domain"/>
    <property type="match status" value="1"/>
</dbReference>
<dbReference type="SUPFAM" id="SSF46689">
    <property type="entry name" value="Homeodomain-like"/>
    <property type="match status" value="1"/>
</dbReference>
<keyword evidence="3" id="KW-0804">Transcription</keyword>
<reference evidence="6" key="1">
    <citation type="submission" date="2016-06" db="EMBL/GenBank/DDBJ databases">
        <title>Pandoraea oxalativorans DSM 23570 Genome Sequencing.</title>
        <authorList>
            <person name="Ee R."/>
            <person name="Lim Y.-L."/>
            <person name="Yong D."/>
            <person name="Yin W.-F."/>
            <person name="Chan K.-G."/>
        </authorList>
    </citation>
    <scope>NUCLEOTIDE SEQUENCE</scope>
    <source>
        <strain evidence="6">DSM 23570</strain>
    </source>
</reference>
<dbReference type="PRINTS" id="PR00455">
    <property type="entry name" value="HTHTETR"/>
</dbReference>
<sequence length="198" mass="21393">MSVELSPRATEIAEHTKQLLAAGGYHGFSYADLSERVNIGKASIHHHFPSKADLVLTVVKRHRDQARDGLAALDQHVTDPTARLTAYANYWAECIRDGSMPMCICAMLAAELPMIPADIADEVRRYFDDLTAWLASVLEAGVAKGQFRLNGSALVEAQAFMSTVHGAMLTARALANVGNADAFQAIAQVAISRLSSKK</sequence>
<keyword evidence="7" id="KW-1185">Reference proteome</keyword>
<dbReference type="Proteomes" id="UP000035050">
    <property type="component" value="Chromosome"/>
</dbReference>
<dbReference type="PROSITE" id="PS50977">
    <property type="entry name" value="HTH_TETR_2"/>
    <property type="match status" value="1"/>
</dbReference>
<dbReference type="Pfam" id="PF16925">
    <property type="entry name" value="TetR_C_13"/>
    <property type="match status" value="1"/>
</dbReference>
<proteinExistence type="predicted"/>
<dbReference type="InterPro" id="IPR036271">
    <property type="entry name" value="Tet_transcr_reg_TetR-rel_C_sf"/>
</dbReference>
<evidence type="ECO:0000313" key="6">
    <source>
        <dbReference type="EMBL" id="AKC69957.1"/>
    </source>
</evidence>
<feature type="domain" description="HTH tetR-type" evidence="5">
    <location>
        <begin position="6"/>
        <end position="66"/>
    </location>
</feature>
<dbReference type="AlphaFoldDB" id="A0A0E3YCU4"/>
<feature type="DNA-binding region" description="H-T-H motif" evidence="4">
    <location>
        <begin position="29"/>
        <end position="48"/>
    </location>
</feature>
<evidence type="ECO:0000256" key="3">
    <source>
        <dbReference type="ARBA" id="ARBA00023163"/>
    </source>
</evidence>
<organism evidence="6 7">
    <name type="scientific">Pandoraea oxalativorans</name>
    <dbReference type="NCBI Taxonomy" id="573737"/>
    <lineage>
        <taxon>Bacteria</taxon>
        <taxon>Pseudomonadati</taxon>
        <taxon>Pseudomonadota</taxon>
        <taxon>Betaproteobacteria</taxon>
        <taxon>Burkholderiales</taxon>
        <taxon>Burkholderiaceae</taxon>
        <taxon>Pandoraea</taxon>
    </lineage>
</organism>